<keyword evidence="1" id="KW-1133">Transmembrane helix</keyword>
<evidence type="ECO:0000256" key="1">
    <source>
        <dbReference type="SAM" id="Phobius"/>
    </source>
</evidence>
<name>A0AA88GIZ8_NAELO</name>
<dbReference type="GeneID" id="68100946"/>
<gene>
    <name evidence="3" type="ORF">C9374_008492</name>
</gene>
<evidence type="ECO:0000313" key="4">
    <source>
        <dbReference type="Proteomes" id="UP000816034"/>
    </source>
</evidence>
<organism evidence="3 4">
    <name type="scientific">Naegleria lovaniensis</name>
    <name type="common">Amoeba</name>
    <dbReference type="NCBI Taxonomy" id="51637"/>
    <lineage>
        <taxon>Eukaryota</taxon>
        <taxon>Discoba</taxon>
        <taxon>Heterolobosea</taxon>
        <taxon>Tetramitia</taxon>
        <taxon>Eutetramitia</taxon>
        <taxon>Vahlkampfiidae</taxon>
        <taxon>Naegleria</taxon>
    </lineage>
</organism>
<dbReference type="Proteomes" id="UP000816034">
    <property type="component" value="Unassembled WGS sequence"/>
</dbReference>
<evidence type="ECO:0000256" key="2">
    <source>
        <dbReference type="SAM" id="SignalP"/>
    </source>
</evidence>
<comment type="caution">
    <text evidence="3">The sequence shown here is derived from an EMBL/GenBank/DDBJ whole genome shotgun (WGS) entry which is preliminary data.</text>
</comment>
<proteinExistence type="predicted"/>
<feature type="signal peptide" evidence="2">
    <location>
        <begin position="1"/>
        <end position="23"/>
    </location>
</feature>
<feature type="chain" id="PRO_5041732577" evidence="2">
    <location>
        <begin position="24"/>
        <end position="241"/>
    </location>
</feature>
<sequence>MVHTTQFFVLFFALLLLCHVIQGGLQISKVQPASSPLTVHEPFPLFTNLSHSSNPQTVKSSPTRSSKHLFNTKDSICCYESDGSYQYCTGTSVCCRKAAYGCTGSYICAPYGSTCCGTGYCASNTQCETCGSATGCLPYGATCCGSGYCNSGYYCTANYQCQANSGGGGNSNNNGGSSNNGGLGTGAIIGIAVGSSVGGIIILVGLIGGCIAIMRGDKHCLKEMMDMVQNGAQTIQNSTQN</sequence>
<accession>A0AA88GIZ8</accession>
<evidence type="ECO:0000313" key="3">
    <source>
        <dbReference type="EMBL" id="KAG2378349.1"/>
    </source>
</evidence>
<dbReference type="RefSeq" id="XP_044545611.1">
    <property type="nucleotide sequence ID" value="XM_044698574.1"/>
</dbReference>
<protein>
    <submittedName>
        <fullName evidence="3">Uncharacterized protein</fullName>
    </submittedName>
</protein>
<reference evidence="3 4" key="1">
    <citation type="journal article" date="2018" name="BMC Genomics">
        <title>The genome of Naegleria lovaniensis, the basis for a comparative approach to unravel pathogenicity factors of the human pathogenic amoeba N. fowleri.</title>
        <authorList>
            <person name="Liechti N."/>
            <person name="Schurch N."/>
            <person name="Bruggmann R."/>
            <person name="Wittwer M."/>
        </authorList>
    </citation>
    <scope>NUCLEOTIDE SEQUENCE [LARGE SCALE GENOMIC DNA]</scope>
    <source>
        <strain evidence="3 4">ATCC 30569</strain>
    </source>
</reference>
<keyword evidence="1" id="KW-0812">Transmembrane</keyword>
<dbReference type="EMBL" id="PYSW02000034">
    <property type="protein sequence ID" value="KAG2378349.1"/>
    <property type="molecule type" value="Genomic_DNA"/>
</dbReference>
<keyword evidence="4" id="KW-1185">Reference proteome</keyword>
<dbReference type="AlphaFoldDB" id="A0AA88GIZ8"/>
<keyword evidence="2" id="KW-0732">Signal</keyword>
<feature type="transmembrane region" description="Helical" evidence="1">
    <location>
        <begin position="187"/>
        <end position="214"/>
    </location>
</feature>
<keyword evidence="1" id="KW-0472">Membrane</keyword>